<reference evidence="1 2" key="1">
    <citation type="submission" date="2019-03" db="EMBL/GenBank/DDBJ databases">
        <title>Genomic Encyclopedia of Type Strains, Phase IV (KMG-IV): sequencing the most valuable type-strain genomes for metagenomic binning, comparative biology and taxonomic classification.</title>
        <authorList>
            <person name="Goeker M."/>
        </authorList>
    </citation>
    <scope>NUCLEOTIDE SEQUENCE [LARGE SCALE GENOMIC DNA]</scope>
    <source>
        <strain evidence="1 2">DSM 15969</strain>
    </source>
</reference>
<sequence>MNYIVEINHFYAALLTRPLSSEAQALWSVLMHLFNRAGWPPRLTVAGSTLLAFLGYSYTTLSRARAELVTAGLLIHTPRPGRSAPYYELQPFISKVVDKTVDNPVDKPRLSLVRTFC</sequence>
<comment type="caution">
    <text evidence="1">The sequence shown here is derived from an EMBL/GenBank/DDBJ whole genome shotgun (WGS) entry which is preliminary data.</text>
</comment>
<name>A0A4V2Q891_9FIRM</name>
<dbReference type="EMBL" id="SLUI01000014">
    <property type="protein sequence ID" value="TCL35098.1"/>
    <property type="molecule type" value="Genomic_DNA"/>
</dbReference>
<protein>
    <recommendedName>
        <fullName evidence="3">Helix-turn-helix protein</fullName>
    </recommendedName>
</protein>
<evidence type="ECO:0000313" key="1">
    <source>
        <dbReference type="EMBL" id="TCL35098.1"/>
    </source>
</evidence>
<evidence type="ECO:0000313" key="2">
    <source>
        <dbReference type="Proteomes" id="UP000295063"/>
    </source>
</evidence>
<keyword evidence="2" id="KW-1185">Reference proteome</keyword>
<dbReference type="OrthoDB" id="1047417at2"/>
<gene>
    <name evidence="1" type="ORF">EV210_114118</name>
</gene>
<proteinExistence type="predicted"/>
<organism evidence="1 2">
    <name type="scientific">Anaerospora hongkongensis</name>
    <dbReference type="NCBI Taxonomy" id="244830"/>
    <lineage>
        <taxon>Bacteria</taxon>
        <taxon>Bacillati</taxon>
        <taxon>Bacillota</taxon>
        <taxon>Negativicutes</taxon>
        <taxon>Selenomonadales</taxon>
        <taxon>Sporomusaceae</taxon>
        <taxon>Anaerospora</taxon>
    </lineage>
</organism>
<dbReference type="Proteomes" id="UP000295063">
    <property type="component" value="Unassembled WGS sequence"/>
</dbReference>
<dbReference type="AlphaFoldDB" id="A0A4V2Q891"/>
<evidence type="ECO:0008006" key="3">
    <source>
        <dbReference type="Google" id="ProtNLM"/>
    </source>
</evidence>
<accession>A0A4V2Q891</accession>
<dbReference type="RefSeq" id="WP_132082804.1">
    <property type="nucleotide sequence ID" value="NZ_SLUI01000014.1"/>
</dbReference>